<evidence type="ECO:0000256" key="2">
    <source>
        <dbReference type="SAM" id="SignalP"/>
    </source>
</evidence>
<feature type="signal peptide" evidence="2">
    <location>
        <begin position="1"/>
        <end position="22"/>
    </location>
</feature>
<evidence type="ECO:0000256" key="1">
    <source>
        <dbReference type="ARBA" id="ARBA00022729"/>
    </source>
</evidence>
<reference evidence="5" key="1">
    <citation type="journal article" date="2010" name="Nat. Biotechnol.">
        <title>Draft genome sequence of the oilseed species Ricinus communis.</title>
        <authorList>
            <person name="Chan A.P."/>
            <person name="Crabtree J."/>
            <person name="Zhao Q."/>
            <person name="Lorenzi H."/>
            <person name="Orvis J."/>
            <person name="Puiu D."/>
            <person name="Melake-Berhan A."/>
            <person name="Jones K.M."/>
            <person name="Redman J."/>
            <person name="Chen G."/>
            <person name="Cahoon E.B."/>
            <person name="Gedil M."/>
            <person name="Stanke M."/>
            <person name="Haas B.J."/>
            <person name="Wortman J.R."/>
            <person name="Fraser-Liggett C.M."/>
            <person name="Ravel J."/>
            <person name="Rabinowicz P.D."/>
        </authorList>
    </citation>
    <scope>NUCLEOTIDE SEQUENCE [LARGE SCALE GENOMIC DNA]</scope>
    <source>
        <strain evidence="5">cv. Hale</strain>
    </source>
</reference>
<gene>
    <name evidence="4" type="ORF">RCOM_0003530</name>
</gene>
<dbReference type="InterPro" id="IPR008502">
    <property type="entry name" value="Prolamin-like"/>
</dbReference>
<dbReference type="PANTHER" id="PTHR31181:SF73">
    <property type="entry name" value="EGG CELL-SECRETED PROTEIN 1.1"/>
    <property type="match status" value="1"/>
</dbReference>
<dbReference type="EMBL" id="EQ974230">
    <property type="protein sequence ID" value="EEF31622.1"/>
    <property type="molecule type" value="Genomic_DNA"/>
</dbReference>
<proteinExistence type="predicted"/>
<name>B9SXP3_RICCO</name>
<dbReference type="GO" id="GO:0031982">
    <property type="term" value="C:vesicle"/>
    <property type="evidence" value="ECO:0000318"/>
    <property type="project" value="GO_Central"/>
</dbReference>
<dbReference type="Pfam" id="PF05617">
    <property type="entry name" value="Prolamin_like"/>
    <property type="match status" value="1"/>
</dbReference>
<dbReference type="InParanoid" id="B9SXP3"/>
<dbReference type="GO" id="GO:0080155">
    <property type="term" value="P:regulation of double fertilization forming a zygote and endosperm"/>
    <property type="evidence" value="ECO:0000318"/>
    <property type="project" value="GO_Central"/>
</dbReference>
<sequence>MATFLAQTRFVLLLAVVSIVAADTFGTDQIPASIMPVSPGQCLAPFLGISGCQSAIKEIEHSSTTVSSPEMAKLISPCCQVVNKINMDCWPYLLPSKPEIGKQLKNICAEAELSPSPAVAATNPSN</sequence>
<organism evidence="4 5">
    <name type="scientific">Ricinus communis</name>
    <name type="common">Castor bean</name>
    <dbReference type="NCBI Taxonomy" id="3988"/>
    <lineage>
        <taxon>Eukaryota</taxon>
        <taxon>Viridiplantae</taxon>
        <taxon>Streptophyta</taxon>
        <taxon>Embryophyta</taxon>
        <taxon>Tracheophyta</taxon>
        <taxon>Spermatophyta</taxon>
        <taxon>Magnoliopsida</taxon>
        <taxon>eudicotyledons</taxon>
        <taxon>Gunneridae</taxon>
        <taxon>Pentapetalae</taxon>
        <taxon>rosids</taxon>
        <taxon>fabids</taxon>
        <taxon>Malpighiales</taxon>
        <taxon>Euphorbiaceae</taxon>
        <taxon>Acalyphoideae</taxon>
        <taxon>Acalypheae</taxon>
        <taxon>Ricinus</taxon>
    </lineage>
</organism>
<feature type="domain" description="Prolamin-like" evidence="3">
    <location>
        <begin position="41"/>
        <end position="108"/>
    </location>
</feature>
<evidence type="ECO:0000259" key="3">
    <source>
        <dbReference type="Pfam" id="PF05617"/>
    </source>
</evidence>
<accession>B9SXP3</accession>
<protein>
    <recommendedName>
        <fullName evidence="3">Prolamin-like domain-containing protein</fullName>
    </recommendedName>
</protein>
<evidence type="ECO:0000313" key="4">
    <source>
        <dbReference type="EMBL" id="EEF31622.1"/>
    </source>
</evidence>
<keyword evidence="5" id="KW-1185">Reference proteome</keyword>
<evidence type="ECO:0000313" key="5">
    <source>
        <dbReference type="Proteomes" id="UP000008311"/>
    </source>
</evidence>
<dbReference type="Proteomes" id="UP000008311">
    <property type="component" value="Unassembled WGS sequence"/>
</dbReference>
<dbReference type="PANTHER" id="PTHR31181">
    <property type="entry name" value="EGG CELL-SECRETED PROTEIN 1.4"/>
    <property type="match status" value="1"/>
</dbReference>
<feature type="chain" id="PRO_5002889809" description="Prolamin-like domain-containing protein" evidence="2">
    <location>
        <begin position="23"/>
        <end position="126"/>
    </location>
</feature>
<dbReference type="GO" id="GO:0005576">
    <property type="term" value="C:extracellular region"/>
    <property type="evidence" value="ECO:0000318"/>
    <property type="project" value="GO_Central"/>
</dbReference>
<dbReference type="AlphaFoldDB" id="B9SXP3"/>
<keyword evidence="1 2" id="KW-0732">Signal</keyword>
<dbReference type="GO" id="GO:2000008">
    <property type="term" value="P:regulation of protein localization to cell surface"/>
    <property type="evidence" value="ECO:0000318"/>
    <property type="project" value="GO_Central"/>
</dbReference>
<dbReference type="GO" id="GO:0009567">
    <property type="term" value="P:double fertilization forming a zygote and endosperm"/>
    <property type="evidence" value="ECO:0000318"/>
    <property type="project" value="GO_Central"/>
</dbReference>